<dbReference type="EMBL" id="DVMJ01000051">
    <property type="protein sequence ID" value="HIU13577.1"/>
    <property type="molecule type" value="Genomic_DNA"/>
</dbReference>
<evidence type="ECO:0000256" key="8">
    <source>
        <dbReference type="ARBA" id="ARBA00022691"/>
    </source>
</evidence>
<comment type="caution">
    <text evidence="15">The sequence shown here is derived from an EMBL/GenBank/DDBJ whole genome shotgun (WGS) entry which is preliminary data.</text>
</comment>
<keyword evidence="6 13" id="KW-0489">Methyltransferase</keyword>
<gene>
    <name evidence="15" type="primary">rsmB</name>
    <name evidence="15" type="ORF">IAD15_05855</name>
</gene>
<evidence type="ECO:0000256" key="7">
    <source>
        <dbReference type="ARBA" id="ARBA00022679"/>
    </source>
</evidence>
<evidence type="ECO:0000256" key="5">
    <source>
        <dbReference type="ARBA" id="ARBA00022552"/>
    </source>
</evidence>
<accession>A0A9D1HMV9</accession>
<dbReference type="Pfam" id="PF01029">
    <property type="entry name" value="NusB"/>
    <property type="match status" value="1"/>
</dbReference>
<dbReference type="InterPro" id="IPR001678">
    <property type="entry name" value="MeTrfase_RsmB-F_NOP2_dom"/>
</dbReference>
<dbReference type="GO" id="GO:0006355">
    <property type="term" value="P:regulation of DNA-templated transcription"/>
    <property type="evidence" value="ECO:0007669"/>
    <property type="project" value="InterPro"/>
</dbReference>
<evidence type="ECO:0000313" key="16">
    <source>
        <dbReference type="Proteomes" id="UP000824175"/>
    </source>
</evidence>
<evidence type="ECO:0000313" key="15">
    <source>
        <dbReference type="EMBL" id="HIU13577.1"/>
    </source>
</evidence>
<dbReference type="InterPro" id="IPR049560">
    <property type="entry name" value="MeTrfase_RsmB-F_NOP2_cat"/>
</dbReference>
<dbReference type="PANTHER" id="PTHR22807:SF53">
    <property type="entry name" value="RIBOSOMAL RNA SMALL SUBUNIT METHYLTRANSFERASE B-RELATED"/>
    <property type="match status" value="1"/>
</dbReference>
<name>A0A9D1HMV9_9FIRM</name>
<keyword evidence="9 13" id="KW-0694">RNA-binding</keyword>
<reference evidence="15" key="2">
    <citation type="journal article" date="2021" name="PeerJ">
        <title>Extensive microbial diversity within the chicken gut microbiome revealed by metagenomics and culture.</title>
        <authorList>
            <person name="Gilroy R."/>
            <person name="Ravi A."/>
            <person name="Getino M."/>
            <person name="Pursley I."/>
            <person name="Horton D.L."/>
            <person name="Alikhan N.F."/>
            <person name="Baker D."/>
            <person name="Gharbi K."/>
            <person name="Hall N."/>
            <person name="Watson M."/>
            <person name="Adriaenssens E.M."/>
            <person name="Foster-Nyarko E."/>
            <person name="Jarju S."/>
            <person name="Secka A."/>
            <person name="Antonio M."/>
            <person name="Oren A."/>
            <person name="Chaudhuri R.R."/>
            <person name="La Ragione R."/>
            <person name="Hildebrand F."/>
            <person name="Pallen M.J."/>
        </authorList>
    </citation>
    <scope>NUCLEOTIDE SEQUENCE</scope>
    <source>
        <strain evidence="15">CHK195-11698</strain>
    </source>
</reference>
<comment type="function">
    <text evidence="1">Specifically methylates the cytosine at position 967 (m5C967) of 16S rRNA.</text>
</comment>
<dbReference type="PRINTS" id="PR02008">
    <property type="entry name" value="RCMTFAMILY"/>
</dbReference>
<evidence type="ECO:0000259" key="14">
    <source>
        <dbReference type="PROSITE" id="PS51686"/>
    </source>
</evidence>
<dbReference type="PANTHER" id="PTHR22807">
    <property type="entry name" value="NOP2 YEAST -RELATED NOL1/NOP2/FMU SUN DOMAIN-CONTAINING"/>
    <property type="match status" value="1"/>
</dbReference>
<dbReference type="InterPro" id="IPR035926">
    <property type="entry name" value="NusB-like_sf"/>
</dbReference>
<dbReference type="PROSITE" id="PS51686">
    <property type="entry name" value="SAM_MT_RSMB_NOP"/>
    <property type="match status" value="1"/>
</dbReference>
<dbReference type="Pfam" id="PF01189">
    <property type="entry name" value="Methyltr_RsmB-F"/>
    <property type="match status" value="1"/>
</dbReference>
<organism evidence="15 16">
    <name type="scientific">Candidatus Fimiplasma intestinipullorum</name>
    <dbReference type="NCBI Taxonomy" id="2840825"/>
    <lineage>
        <taxon>Bacteria</taxon>
        <taxon>Bacillati</taxon>
        <taxon>Bacillota</taxon>
        <taxon>Clostridia</taxon>
        <taxon>Eubacteriales</taxon>
        <taxon>Candidatus Fimiplasma</taxon>
    </lineage>
</organism>
<dbReference type="CDD" id="cd02440">
    <property type="entry name" value="AdoMet_MTases"/>
    <property type="match status" value="1"/>
</dbReference>
<comment type="similarity">
    <text evidence="13">Belongs to the class I-like SAM-binding methyltransferase superfamily. RsmB/NOP family.</text>
</comment>
<protein>
    <recommendedName>
        <fullName evidence="3">16S rRNA (cytosine(967)-C(5))-methyltransferase</fullName>
        <ecNumber evidence="3">2.1.1.176</ecNumber>
    </recommendedName>
    <alternativeName>
        <fullName evidence="10">16S rRNA m5C967 methyltransferase</fullName>
    </alternativeName>
    <alternativeName>
        <fullName evidence="11">rRNA (cytosine-C(5)-)-methyltransferase RsmB</fullName>
    </alternativeName>
</protein>
<sequence length="425" mass="48281">MKKTVRAYALDILRRQESEGGYLNLMLNHALQTANLSSQDADFLTRLVYLVVSHQLYLDHWINPIIQGKRVRPLEKTVLSMSLCQMLFFDRVPTYAIIDEAVALVKARRGKQAAGFMNALLHQLTEIKCDWVEGKDIDETWSINYSHPIWLVKLLRRQYGDETALKILQANQKTPSLAARVNRLVTSKEAFLKQYPDCENGRLAQDAVLLKKGFQAYAEAYQRGEITIQDEASQYVSEFLDPPTGLVLDLCSAPGSKTCHLASLMRNQGTIKAFDLYQHKIALVKENAQRLKATNIEAQVYDATQLSQILPDGCADAILLDAPCSGLGVLGRKPEIRYHDSGVLDEVEQLQRQLLSVSYYLLKNNGKMVYSTCTLNKKENEKNIAWFLSQHPQMVLCEQRTIQPFEFGTDGFYMAKMVKKDEEHI</sequence>
<dbReference type="AlphaFoldDB" id="A0A9D1HMV9"/>
<keyword evidence="8 13" id="KW-0949">S-adenosyl-L-methionine</keyword>
<feature type="domain" description="SAM-dependent MTase RsmB/NOP-type" evidence="14">
    <location>
        <begin position="153"/>
        <end position="425"/>
    </location>
</feature>
<evidence type="ECO:0000256" key="11">
    <source>
        <dbReference type="ARBA" id="ARBA00031088"/>
    </source>
</evidence>
<evidence type="ECO:0000256" key="1">
    <source>
        <dbReference type="ARBA" id="ARBA00002724"/>
    </source>
</evidence>
<dbReference type="EC" id="2.1.1.176" evidence="3"/>
<feature type="binding site" evidence="13">
    <location>
        <position position="321"/>
    </location>
    <ligand>
        <name>S-adenosyl-L-methionine</name>
        <dbReference type="ChEBI" id="CHEBI:59789"/>
    </ligand>
</feature>
<dbReference type="Gene3D" id="3.30.70.1170">
    <property type="entry name" value="Sun protein, domain 3"/>
    <property type="match status" value="1"/>
</dbReference>
<dbReference type="Gene3D" id="1.10.940.10">
    <property type="entry name" value="NusB-like"/>
    <property type="match status" value="1"/>
</dbReference>
<evidence type="ECO:0000256" key="10">
    <source>
        <dbReference type="ARBA" id="ARBA00030399"/>
    </source>
</evidence>
<dbReference type="Proteomes" id="UP000824175">
    <property type="component" value="Unassembled WGS sequence"/>
</dbReference>
<keyword evidence="7 13" id="KW-0808">Transferase</keyword>
<evidence type="ECO:0000256" key="2">
    <source>
        <dbReference type="ARBA" id="ARBA00004496"/>
    </source>
</evidence>
<dbReference type="GO" id="GO:0005737">
    <property type="term" value="C:cytoplasm"/>
    <property type="evidence" value="ECO:0007669"/>
    <property type="project" value="UniProtKB-SubCell"/>
</dbReference>
<dbReference type="Gene3D" id="3.40.50.150">
    <property type="entry name" value="Vaccinia Virus protein VP39"/>
    <property type="match status" value="1"/>
</dbReference>
<keyword evidence="5" id="KW-0698">rRNA processing</keyword>
<proteinExistence type="inferred from homology"/>
<dbReference type="GO" id="GO:0003723">
    <property type="term" value="F:RNA binding"/>
    <property type="evidence" value="ECO:0007669"/>
    <property type="project" value="UniProtKB-UniRule"/>
</dbReference>
<dbReference type="Pfam" id="PF22458">
    <property type="entry name" value="RsmF-B_ferredox"/>
    <property type="match status" value="1"/>
</dbReference>
<reference evidence="15" key="1">
    <citation type="submission" date="2020-10" db="EMBL/GenBank/DDBJ databases">
        <authorList>
            <person name="Gilroy R."/>
        </authorList>
    </citation>
    <scope>NUCLEOTIDE SEQUENCE</scope>
    <source>
        <strain evidence="15">CHK195-11698</strain>
    </source>
</reference>
<dbReference type="SUPFAM" id="SSF48013">
    <property type="entry name" value="NusB-like"/>
    <property type="match status" value="1"/>
</dbReference>
<dbReference type="InterPro" id="IPR006027">
    <property type="entry name" value="NusB_RsmB_TIM44"/>
</dbReference>
<evidence type="ECO:0000256" key="9">
    <source>
        <dbReference type="ARBA" id="ARBA00022884"/>
    </source>
</evidence>
<feature type="binding site" evidence="13">
    <location>
        <begin position="251"/>
        <end position="257"/>
    </location>
    <ligand>
        <name>S-adenosyl-L-methionine</name>
        <dbReference type="ChEBI" id="CHEBI:59789"/>
    </ligand>
</feature>
<dbReference type="NCBIfam" id="NF011494">
    <property type="entry name" value="PRK14902.1"/>
    <property type="match status" value="1"/>
</dbReference>
<dbReference type="NCBIfam" id="TIGR00563">
    <property type="entry name" value="rsmB"/>
    <property type="match status" value="1"/>
</dbReference>
<comment type="catalytic activity">
    <reaction evidence="12">
        <text>cytidine(967) in 16S rRNA + S-adenosyl-L-methionine = 5-methylcytidine(967) in 16S rRNA + S-adenosyl-L-homocysteine + H(+)</text>
        <dbReference type="Rhea" id="RHEA:42748"/>
        <dbReference type="Rhea" id="RHEA-COMP:10219"/>
        <dbReference type="Rhea" id="RHEA-COMP:10220"/>
        <dbReference type="ChEBI" id="CHEBI:15378"/>
        <dbReference type="ChEBI" id="CHEBI:57856"/>
        <dbReference type="ChEBI" id="CHEBI:59789"/>
        <dbReference type="ChEBI" id="CHEBI:74483"/>
        <dbReference type="ChEBI" id="CHEBI:82748"/>
        <dbReference type="EC" id="2.1.1.176"/>
    </reaction>
</comment>
<feature type="active site" description="Nucleophile" evidence="13">
    <location>
        <position position="373"/>
    </location>
</feature>
<dbReference type="SUPFAM" id="SSF53335">
    <property type="entry name" value="S-adenosyl-L-methionine-dependent methyltransferases"/>
    <property type="match status" value="1"/>
</dbReference>
<feature type="binding site" evidence="13">
    <location>
        <position position="275"/>
    </location>
    <ligand>
        <name>S-adenosyl-L-methionine</name>
        <dbReference type="ChEBI" id="CHEBI:59789"/>
    </ligand>
</feature>
<feature type="binding site" evidence="13">
    <location>
        <position position="302"/>
    </location>
    <ligand>
        <name>S-adenosyl-L-methionine</name>
        <dbReference type="ChEBI" id="CHEBI:59789"/>
    </ligand>
</feature>
<comment type="subcellular location">
    <subcellularLocation>
        <location evidence="2">Cytoplasm</location>
    </subcellularLocation>
</comment>
<evidence type="ECO:0000256" key="12">
    <source>
        <dbReference type="ARBA" id="ARBA00047283"/>
    </source>
</evidence>
<dbReference type="GO" id="GO:0008649">
    <property type="term" value="F:rRNA methyltransferase activity"/>
    <property type="evidence" value="ECO:0007669"/>
    <property type="project" value="InterPro"/>
</dbReference>
<dbReference type="InterPro" id="IPR029063">
    <property type="entry name" value="SAM-dependent_MTases_sf"/>
</dbReference>
<keyword evidence="4" id="KW-0963">Cytoplasm</keyword>
<evidence type="ECO:0000256" key="3">
    <source>
        <dbReference type="ARBA" id="ARBA00012140"/>
    </source>
</evidence>
<dbReference type="InterPro" id="IPR054728">
    <property type="entry name" value="RsmB-like_ferredoxin"/>
</dbReference>
<dbReference type="InterPro" id="IPR023267">
    <property type="entry name" value="RCMT"/>
</dbReference>
<dbReference type="InterPro" id="IPR004573">
    <property type="entry name" value="rRNA_ssu_MeTfrase_B"/>
</dbReference>
<evidence type="ECO:0000256" key="4">
    <source>
        <dbReference type="ARBA" id="ARBA00022490"/>
    </source>
</evidence>
<evidence type="ECO:0000256" key="6">
    <source>
        <dbReference type="ARBA" id="ARBA00022603"/>
    </source>
</evidence>
<evidence type="ECO:0000256" key="13">
    <source>
        <dbReference type="PROSITE-ProRule" id="PRU01023"/>
    </source>
</evidence>